<dbReference type="Proteomes" id="UP000663888">
    <property type="component" value="Unassembled WGS sequence"/>
</dbReference>
<dbReference type="AlphaFoldDB" id="A0A8H3CZZ2"/>
<feature type="compositionally biased region" description="Gly residues" evidence="1">
    <location>
        <begin position="113"/>
        <end position="122"/>
    </location>
</feature>
<organism evidence="2 3">
    <name type="scientific">Rhizoctonia solani</name>
    <dbReference type="NCBI Taxonomy" id="456999"/>
    <lineage>
        <taxon>Eukaryota</taxon>
        <taxon>Fungi</taxon>
        <taxon>Dikarya</taxon>
        <taxon>Basidiomycota</taxon>
        <taxon>Agaricomycotina</taxon>
        <taxon>Agaricomycetes</taxon>
        <taxon>Cantharellales</taxon>
        <taxon>Ceratobasidiaceae</taxon>
        <taxon>Rhizoctonia</taxon>
    </lineage>
</organism>
<feature type="compositionally biased region" description="Basic and acidic residues" evidence="1">
    <location>
        <begin position="50"/>
        <end position="62"/>
    </location>
</feature>
<accession>A0A8H3CZZ2</accession>
<reference evidence="2" key="1">
    <citation type="submission" date="2021-01" db="EMBL/GenBank/DDBJ databases">
        <authorList>
            <person name="Kaushik A."/>
        </authorList>
    </citation>
    <scope>NUCLEOTIDE SEQUENCE</scope>
    <source>
        <strain evidence="2">AG4-R118</strain>
    </source>
</reference>
<feature type="compositionally biased region" description="Polar residues" evidence="1">
    <location>
        <begin position="127"/>
        <end position="144"/>
    </location>
</feature>
<dbReference type="EMBL" id="CAJMWX010001761">
    <property type="protein sequence ID" value="CAE6504588.1"/>
    <property type="molecule type" value="Genomic_DNA"/>
</dbReference>
<proteinExistence type="predicted"/>
<evidence type="ECO:0000313" key="3">
    <source>
        <dbReference type="Proteomes" id="UP000663888"/>
    </source>
</evidence>
<protein>
    <submittedName>
        <fullName evidence="2">Uncharacterized protein</fullName>
    </submittedName>
</protein>
<feature type="region of interest" description="Disordered" evidence="1">
    <location>
        <begin position="50"/>
        <end position="204"/>
    </location>
</feature>
<sequence>MARTRPQRDGIREACAGVEYILFGPGGYDQFSKDHESYLDKCMAERREYLAHSRPTPSDKHVLVPTSSPPRSSLVPSPAPRLSPAPTFVYHQTPKKHRRVTRATSNQGPHPLQGGGQDGDGVGCASRTGSPTRSLQQAGGTKESTVAALAPSTKLSLTPVAPRASPWARTWDSPPSDQPTTERRDVEIGSPGITDLPLFYPDDV</sequence>
<gene>
    <name evidence="2" type="ORF">RDB_LOCUS158058</name>
</gene>
<comment type="caution">
    <text evidence="2">The sequence shown here is derived from an EMBL/GenBank/DDBJ whole genome shotgun (WGS) entry which is preliminary data.</text>
</comment>
<evidence type="ECO:0000256" key="1">
    <source>
        <dbReference type="SAM" id="MobiDB-lite"/>
    </source>
</evidence>
<feature type="compositionally biased region" description="Low complexity" evidence="1">
    <location>
        <begin position="64"/>
        <end position="76"/>
    </location>
</feature>
<name>A0A8H3CZZ2_9AGAM</name>
<evidence type="ECO:0000313" key="2">
    <source>
        <dbReference type="EMBL" id="CAE6504588.1"/>
    </source>
</evidence>